<accession>A0A7C5Q8X5</accession>
<dbReference type="EMBL" id="DRNB01000077">
    <property type="protein sequence ID" value="HHJ63699.1"/>
    <property type="molecule type" value="Genomic_DNA"/>
</dbReference>
<keyword evidence="1" id="KW-0812">Transmembrane</keyword>
<reference evidence="3" key="1">
    <citation type="journal article" date="2020" name="mSystems">
        <title>Genome- and Community-Level Interaction Insights into Carbon Utilization and Element Cycling Functions of Hydrothermarchaeota in Hydrothermal Sediment.</title>
        <authorList>
            <person name="Zhou Z."/>
            <person name="Liu Y."/>
            <person name="Xu W."/>
            <person name="Pan J."/>
            <person name="Luo Z.H."/>
            <person name="Li M."/>
        </authorList>
    </citation>
    <scope>NUCLEOTIDE SEQUENCE [LARGE SCALE GENOMIC DNA]</scope>
    <source>
        <strain evidence="3">HyVt-501</strain>
    </source>
</reference>
<dbReference type="Pfam" id="PF09335">
    <property type="entry name" value="VTT_dom"/>
    <property type="match status" value="1"/>
</dbReference>
<keyword evidence="1" id="KW-0472">Membrane</keyword>
<dbReference type="InterPro" id="IPR032816">
    <property type="entry name" value="VTT_dom"/>
</dbReference>
<evidence type="ECO:0000259" key="2">
    <source>
        <dbReference type="Pfam" id="PF09335"/>
    </source>
</evidence>
<dbReference type="PANTHER" id="PTHR42709:SF11">
    <property type="entry name" value="DEDA FAMILY PROTEIN"/>
    <property type="match status" value="1"/>
</dbReference>
<evidence type="ECO:0000256" key="1">
    <source>
        <dbReference type="SAM" id="Phobius"/>
    </source>
</evidence>
<dbReference type="AlphaFoldDB" id="A0A7C5Q8X5"/>
<feature type="transmembrane region" description="Helical" evidence="1">
    <location>
        <begin position="99"/>
        <end position="124"/>
    </location>
</feature>
<organism evidence="3">
    <name type="scientific">Aquifex aeolicus</name>
    <dbReference type="NCBI Taxonomy" id="63363"/>
    <lineage>
        <taxon>Bacteria</taxon>
        <taxon>Pseudomonadati</taxon>
        <taxon>Aquificota</taxon>
        <taxon>Aquificia</taxon>
        <taxon>Aquificales</taxon>
        <taxon>Aquificaceae</taxon>
        <taxon>Aquifex</taxon>
    </lineage>
</organism>
<dbReference type="GO" id="GO:0005886">
    <property type="term" value="C:plasma membrane"/>
    <property type="evidence" value="ECO:0007669"/>
    <property type="project" value="TreeGrafter"/>
</dbReference>
<dbReference type="InterPro" id="IPR051311">
    <property type="entry name" value="DedA_domain"/>
</dbReference>
<comment type="caution">
    <text evidence="3">The sequence shown here is derived from an EMBL/GenBank/DDBJ whole genome shotgun (WGS) entry which is preliminary data.</text>
</comment>
<proteinExistence type="predicted"/>
<dbReference type="PANTHER" id="PTHR42709">
    <property type="entry name" value="ALKALINE PHOSPHATASE LIKE PROTEIN"/>
    <property type="match status" value="1"/>
</dbReference>
<protein>
    <submittedName>
        <fullName evidence="3">DedA family protein</fullName>
    </submittedName>
</protein>
<name>A0A7C5Q8X5_AQUAO</name>
<feature type="transmembrane region" description="Helical" evidence="1">
    <location>
        <begin position="51"/>
        <end position="71"/>
    </location>
</feature>
<gene>
    <name evidence="3" type="ORF">ENJ61_02220</name>
</gene>
<sequence length="157" mass="16840">MFESLRVWATQAVESYGYAGIFLISYTESIVQPVPPDPFIAGGTALGLDPLIAALIATVASVLGGLTAHTLGMKLGEPVVRRVVGEKHFVKGEVLFNRFGVAAVLVAAVTPVPFKVVCWLAGIFEMRRTPFLIAAFAGRFPRFMIVALMGDLFGDLL</sequence>
<dbReference type="Proteomes" id="UP000885792">
    <property type="component" value="Unassembled WGS sequence"/>
</dbReference>
<keyword evidence="1" id="KW-1133">Transmembrane helix</keyword>
<evidence type="ECO:0000313" key="3">
    <source>
        <dbReference type="EMBL" id="HHJ63699.1"/>
    </source>
</evidence>
<feature type="domain" description="VTT" evidence="2">
    <location>
        <begin position="39"/>
        <end position="151"/>
    </location>
</feature>